<sequence>MFEGFSFPSPSSSDSLRLLGSGDDERFLRCESNLVSPLSSRCPSPRLRSRDHSSRINKGSRSPFHLGPAPTSIPPSYVDQHRLSIGTLTRKLNAQTLEPSDPGSDSDEGRGFPITPRSAYLEPNGSTQWMDRKPSIAFISPQYGDKHNGFPQSYLDVSPTSTPQSFSDRRYSHPANCTSAPNTSTSRHGSIEPNQHRQSLSALRSQREELSILQCATMSIADTIRLAQLLDEDERFRYGDDYVNDGQHPSSLPPSLTPPRRHPQKKTESMKGSRSSKLSATAASRCKVDKTYVCSDRRNARPGPNGLRRRSLVLAAVSAVLEAEASTRNRDCMTDSKRSDQLHTLQTGSHRLSPQPTL</sequence>
<reference evidence="2" key="1">
    <citation type="submission" date="2023-03" db="EMBL/GenBank/DDBJ databases">
        <title>Emydomyces testavorans Genome Sequence.</title>
        <authorList>
            <person name="Hoyer L."/>
        </authorList>
    </citation>
    <scope>NUCLEOTIDE SEQUENCE</scope>
    <source>
        <strain evidence="2">16-2883</strain>
    </source>
</reference>
<gene>
    <name evidence="2" type="ORF">PRK78_006168</name>
</gene>
<evidence type="ECO:0000313" key="3">
    <source>
        <dbReference type="Proteomes" id="UP001219355"/>
    </source>
</evidence>
<feature type="compositionally biased region" description="Basic and acidic residues" evidence="1">
    <location>
        <begin position="326"/>
        <end position="341"/>
    </location>
</feature>
<accession>A0AAF0DNN5</accession>
<feature type="region of interest" description="Disordered" evidence="1">
    <location>
        <begin position="326"/>
        <end position="358"/>
    </location>
</feature>
<evidence type="ECO:0000256" key="1">
    <source>
        <dbReference type="SAM" id="MobiDB-lite"/>
    </source>
</evidence>
<name>A0AAF0DNN5_9EURO</name>
<proteinExistence type="predicted"/>
<feature type="compositionally biased region" description="Low complexity" evidence="1">
    <location>
        <begin position="36"/>
        <end position="46"/>
    </location>
</feature>
<dbReference type="AlphaFoldDB" id="A0AAF0DNN5"/>
<dbReference type="Proteomes" id="UP001219355">
    <property type="component" value="Chromosome 4"/>
</dbReference>
<dbReference type="EMBL" id="CP120630">
    <property type="protein sequence ID" value="WEW60681.1"/>
    <property type="molecule type" value="Genomic_DNA"/>
</dbReference>
<feature type="compositionally biased region" description="Polar residues" evidence="1">
    <location>
        <begin position="175"/>
        <end position="203"/>
    </location>
</feature>
<feature type="compositionally biased region" description="Polar residues" evidence="1">
    <location>
        <begin position="272"/>
        <end position="282"/>
    </location>
</feature>
<protein>
    <submittedName>
        <fullName evidence="2">Uncharacterized protein</fullName>
    </submittedName>
</protein>
<feature type="region of interest" description="Disordered" evidence="1">
    <location>
        <begin position="158"/>
        <end position="203"/>
    </location>
</feature>
<keyword evidence="3" id="KW-1185">Reference proteome</keyword>
<feature type="region of interest" description="Disordered" evidence="1">
    <location>
        <begin position="1"/>
        <end position="20"/>
    </location>
</feature>
<feature type="compositionally biased region" description="Polar residues" evidence="1">
    <location>
        <begin position="342"/>
        <end position="358"/>
    </location>
</feature>
<feature type="region of interest" description="Disordered" evidence="1">
    <location>
        <begin position="36"/>
        <end position="127"/>
    </location>
</feature>
<evidence type="ECO:0000313" key="2">
    <source>
        <dbReference type="EMBL" id="WEW60681.1"/>
    </source>
</evidence>
<feature type="compositionally biased region" description="Polar residues" evidence="1">
    <location>
        <begin position="86"/>
        <end position="98"/>
    </location>
</feature>
<organism evidence="2 3">
    <name type="scientific">Emydomyces testavorans</name>
    <dbReference type="NCBI Taxonomy" id="2070801"/>
    <lineage>
        <taxon>Eukaryota</taxon>
        <taxon>Fungi</taxon>
        <taxon>Dikarya</taxon>
        <taxon>Ascomycota</taxon>
        <taxon>Pezizomycotina</taxon>
        <taxon>Eurotiomycetes</taxon>
        <taxon>Eurotiomycetidae</taxon>
        <taxon>Onygenales</taxon>
        <taxon>Nannizziopsiaceae</taxon>
        <taxon>Emydomyces</taxon>
    </lineage>
</organism>
<feature type="region of interest" description="Disordered" evidence="1">
    <location>
        <begin position="240"/>
        <end position="283"/>
    </location>
</feature>